<reference evidence="1" key="1">
    <citation type="submission" date="2023-04" db="EMBL/GenBank/DDBJ databases">
        <title>Draft Genome sequencing of Naganishia species isolated from polar environments using Oxford Nanopore Technology.</title>
        <authorList>
            <person name="Leo P."/>
            <person name="Venkateswaran K."/>
        </authorList>
    </citation>
    <scope>NUCLEOTIDE SEQUENCE</scope>
    <source>
        <strain evidence="1">MNA-CCFEE 5262</strain>
    </source>
</reference>
<dbReference type="EMBL" id="JASBWS010000010">
    <property type="protein sequence ID" value="KAJ9114099.1"/>
    <property type="molecule type" value="Genomic_DNA"/>
</dbReference>
<organism evidence="1 2">
    <name type="scientific">Naganishia adeliensis</name>
    <dbReference type="NCBI Taxonomy" id="92952"/>
    <lineage>
        <taxon>Eukaryota</taxon>
        <taxon>Fungi</taxon>
        <taxon>Dikarya</taxon>
        <taxon>Basidiomycota</taxon>
        <taxon>Agaricomycotina</taxon>
        <taxon>Tremellomycetes</taxon>
        <taxon>Filobasidiales</taxon>
        <taxon>Filobasidiaceae</taxon>
        <taxon>Naganishia</taxon>
    </lineage>
</organism>
<accession>A0ACC2WQQ9</accession>
<evidence type="ECO:0000313" key="1">
    <source>
        <dbReference type="EMBL" id="KAJ9114099.1"/>
    </source>
</evidence>
<protein>
    <submittedName>
        <fullName evidence="1">Uncharacterized protein</fullName>
    </submittedName>
</protein>
<sequence>MLNLTRSAVPRLTAPSRLIRQQPRRTLGWFSGWTSSTNPPLAVEETASTPVTRAVTTSVPEVLPPATTIPPTSSAPPPSSTIPQTSSEPSSHPVTPPTGNAFSTVNQAEIDHFSRLSSQWWNEKGEFGLLHKMNPTRMEFVRQKVVQGLQDDEGWSFEKRDRVDEAGNLKSWEGMASVKGKGKWLEGMDVLDVGIAFRGKFAVVADKHQADRDLPQSLARVGGNVLGIDASSHNIAIASLHASQDPFLPFHSDSPLTNQSSQPQTRADTTTGSLRYRHTSAEELLKEGKKYDLVCSMEVLEHVDSPGEFLKCLTDMVKPGGHLILSTISRTPLSQLLTITMAEHVLRLVTPGTHTYSKFIKPAELLAFVRDDLGGTSVWESDGDGSVDGGREGGGVSVGEVRGIVYDPLAGQWRLWKEGLPFGDLCNYMFHIRKKL</sequence>
<proteinExistence type="predicted"/>
<comment type="caution">
    <text evidence="1">The sequence shown here is derived from an EMBL/GenBank/DDBJ whole genome shotgun (WGS) entry which is preliminary data.</text>
</comment>
<gene>
    <name evidence="1" type="ORF">QFC20_001615</name>
</gene>
<evidence type="ECO:0000313" key="2">
    <source>
        <dbReference type="Proteomes" id="UP001230649"/>
    </source>
</evidence>
<keyword evidence="2" id="KW-1185">Reference proteome</keyword>
<name>A0ACC2WQQ9_9TREE</name>
<dbReference type="Proteomes" id="UP001230649">
    <property type="component" value="Unassembled WGS sequence"/>
</dbReference>